<keyword evidence="3" id="KW-0560">Oxidoreductase</keyword>
<evidence type="ECO:0000256" key="3">
    <source>
        <dbReference type="ARBA" id="ARBA00023002"/>
    </source>
</evidence>
<dbReference type="InterPro" id="IPR027443">
    <property type="entry name" value="IPNS-like_sf"/>
</dbReference>
<dbReference type="Gene3D" id="2.60.120.330">
    <property type="entry name" value="B-lactam Antibiotic, Isopenicillin N Synthase, Chain"/>
    <property type="match status" value="1"/>
</dbReference>
<keyword evidence="2" id="KW-0223">Dioxygenase</keyword>
<accession>A0A1Q9F0V8</accession>
<dbReference type="InterPro" id="IPR051821">
    <property type="entry name" value="Asp/Asn_beta-hydroxylase"/>
</dbReference>
<protein>
    <submittedName>
        <fullName evidence="6">Aspartate beta-hydroxylase domain-containing protein 1</fullName>
    </submittedName>
</protein>
<dbReference type="PROSITE" id="PS50106">
    <property type="entry name" value="PDZ"/>
    <property type="match status" value="1"/>
</dbReference>
<dbReference type="Pfam" id="PF05118">
    <property type="entry name" value="Asp_Arg_Hydrox"/>
    <property type="match status" value="1"/>
</dbReference>
<keyword evidence="7" id="KW-1185">Reference proteome</keyword>
<comment type="caution">
    <text evidence="6">The sequence shown here is derived from an EMBL/GenBank/DDBJ whole genome shotgun (WGS) entry which is preliminary data.</text>
</comment>
<evidence type="ECO:0000256" key="1">
    <source>
        <dbReference type="ARBA" id="ARBA00007730"/>
    </source>
</evidence>
<dbReference type="GO" id="GO:0051213">
    <property type="term" value="F:dioxygenase activity"/>
    <property type="evidence" value="ECO:0007669"/>
    <property type="project" value="UniProtKB-KW"/>
</dbReference>
<dbReference type="InterPro" id="IPR007803">
    <property type="entry name" value="Asp/Arg/Pro-Hydrxlase"/>
</dbReference>
<dbReference type="InterPro" id="IPR001478">
    <property type="entry name" value="PDZ"/>
</dbReference>
<dbReference type="SUPFAM" id="SSF51197">
    <property type="entry name" value="Clavaminate synthase-like"/>
    <property type="match status" value="1"/>
</dbReference>
<comment type="similarity">
    <text evidence="1">Belongs to the aspartyl/asparaginyl beta-hydroxylase family.</text>
</comment>
<sequence length="443" mass="49908">MTGSCHSNGERLVARLRELLAETPDIGYRAVHAALQTEETFKDVSLKTVQNVLRDIKGGQDGYKAAMAAEAPPSVAPDEKEVHIKRGDISQRFGMVLDEDVSYKGGHHIRTIVEGGVVDEWNKKNERQAILAGDTLLSVNGQSSLSSMVGELKEKTLCVMRIRTSGRSGDEGLREDDSEAKKEEAEWERRRARVTAALVPGLKKIIDHEFGTGAGERIDRVETMYNRIGRNDVYKEEHALGPRLAPGYIHGLSPVSPFHDVKDHPWCAQLKKQWKAIRQELRQNLDPGLWTGGAYEKSNAAYGKDWKIMGVLTEDRWQDEQRFQVTTGALQALKGIKPFEAFFAKMPPRTKIAPHSDNLNYILTSHLALELEEGKCSITVGKQEQYWKEGEMLILDTTFIHSTKNESERPRYVLVLRFWHPGLTEEERRAIHVSHAILARAAK</sequence>
<feature type="domain" description="PDZ" evidence="5">
    <location>
        <begin position="81"/>
        <end position="148"/>
    </location>
</feature>
<dbReference type="PANTHER" id="PTHR46332:SF5">
    <property type="entry name" value="ASPARTATE BETA-HYDROXYLASE DOMAIN CONTAINING 2"/>
    <property type="match status" value="1"/>
</dbReference>
<evidence type="ECO:0000256" key="4">
    <source>
        <dbReference type="SAM" id="MobiDB-lite"/>
    </source>
</evidence>
<organism evidence="6 7">
    <name type="scientific">Symbiodinium microadriaticum</name>
    <name type="common">Dinoflagellate</name>
    <name type="synonym">Zooxanthella microadriatica</name>
    <dbReference type="NCBI Taxonomy" id="2951"/>
    <lineage>
        <taxon>Eukaryota</taxon>
        <taxon>Sar</taxon>
        <taxon>Alveolata</taxon>
        <taxon>Dinophyceae</taxon>
        <taxon>Suessiales</taxon>
        <taxon>Symbiodiniaceae</taxon>
        <taxon>Symbiodinium</taxon>
    </lineage>
</organism>
<dbReference type="AlphaFoldDB" id="A0A1Q9F0V8"/>
<dbReference type="OrthoDB" id="438431at2759"/>
<dbReference type="SUPFAM" id="SSF50156">
    <property type="entry name" value="PDZ domain-like"/>
    <property type="match status" value="1"/>
</dbReference>
<gene>
    <name evidence="6" type="primary">Asphd1</name>
    <name evidence="6" type="ORF">AK812_SmicGene2693</name>
</gene>
<reference evidence="6 7" key="1">
    <citation type="submission" date="2016-02" db="EMBL/GenBank/DDBJ databases">
        <title>Genome analysis of coral dinoflagellate symbionts highlights evolutionary adaptations to a symbiotic lifestyle.</title>
        <authorList>
            <person name="Aranda M."/>
            <person name="Li Y."/>
            <person name="Liew Y.J."/>
            <person name="Baumgarten S."/>
            <person name="Simakov O."/>
            <person name="Wilson M."/>
            <person name="Piel J."/>
            <person name="Ashoor H."/>
            <person name="Bougouffa S."/>
            <person name="Bajic V.B."/>
            <person name="Ryu T."/>
            <person name="Ravasi T."/>
            <person name="Bayer T."/>
            <person name="Micklem G."/>
            <person name="Kim H."/>
            <person name="Bhak J."/>
            <person name="Lajeunesse T.C."/>
            <person name="Voolstra C.R."/>
        </authorList>
    </citation>
    <scope>NUCLEOTIDE SEQUENCE [LARGE SCALE GENOMIC DNA]</scope>
    <source>
        <strain evidence="6 7">CCMP2467</strain>
    </source>
</reference>
<dbReference type="Proteomes" id="UP000186817">
    <property type="component" value="Unassembled WGS sequence"/>
</dbReference>
<proteinExistence type="inferred from homology"/>
<dbReference type="PANTHER" id="PTHR46332">
    <property type="entry name" value="ASPARTATE BETA-HYDROXYLASE DOMAIN-CONTAINING PROTEIN 2"/>
    <property type="match status" value="1"/>
</dbReference>
<evidence type="ECO:0000313" key="6">
    <source>
        <dbReference type="EMBL" id="OLQ13320.1"/>
    </source>
</evidence>
<evidence type="ECO:0000313" key="7">
    <source>
        <dbReference type="Proteomes" id="UP000186817"/>
    </source>
</evidence>
<dbReference type="EMBL" id="LSRX01000030">
    <property type="protein sequence ID" value="OLQ13320.1"/>
    <property type="molecule type" value="Genomic_DNA"/>
</dbReference>
<feature type="region of interest" description="Disordered" evidence="4">
    <location>
        <begin position="167"/>
        <end position="186"/>
    </location>
</feature>
<dbReference type="InterPro" id="IPR036034">
    <property type="entry name" value="PDZ_sf"/>
</dbReference>
<dbReference type="Gene3D" id="2.30.42.10">
    <property type="match status" value="1"/>
</dbReference>
<name>A0A1Q9F0V8_SYMMI</name>
<dbReference type="GO" id="GO:0016020">
    <property type="term" value="C:membrane"/>
    <property type="evidence" value="ECO:0007669"/>
    <property type="project" value="TreeGrafter"/>
</dbReference>
<evidence type="ECO:0000259" key="5">
    <source>
        <dbReference type="PROSITE" id="PS50106"/>
    </source>
</evidence>
<evidence type="ECO:0000256" key="2">
    <source>
        <dbReference type="ARBA" id="ARBA00022964"/>
    </source>
</evidence>